<name>A0A1I8GP91_9PLAT</name>
<dbReference type="Proteomes" id="UP000095280">
    <property type="component" value="Unplaced"/>
</dbReference>
<keyword evidence="8" id="KW-1185">Reference proteome</keyword>
<dbReference type="SUPFAM" id="SSF56436">
    <property type="entry name" value="C-type lectin-like"/>
    <property type="match status" value="1"/>
</dbReference>
<keyword evidence="4" id="KW-0804">Transcription</keyword>
<evidence type="ECO:0000256" key="4">
    <source>
        <dbReference type="ARBA" id="ARBA00023163"/>
    </source>
</evidence>
<dbReference type="Gene3D" id="3.30.70.3530">
    <property type="entry name" value="GCM motif"/>
    <property type="match status" value="1"/>
</dbReference>
<dbReference type="InterPro" id="IPR016187">
    <property type="entry name" value="CTDL_fold"/>
</dbReference>
<dbReference type="InterPro" id="IPR003902">
    <property type="entry name" value="Tscrpt_reg_GCM"/>
</dbReference>
<evidence type="ECO:0000256" key="5">
    <source>
        <dbReference type="ARBA" id="ARBA00023242"/>
    </source>
</evidence>
<evidence type="ECO:0000259" key="7">
    <source>
        <dbReference type="PROSITE" id="PS50807"/>
    </source>
</evidence>
<dbReference type="InterPro" id="IPR043021">
    <property type="entry name" value="GCM_small"/>
</dbReference>
<keyword evidence="3" id="KW-0238">DNA-binding</keyword>
<dbReference type="Pfam" id="PF03615">
    <property type="entry name" value="GCM"/>
    <property type="match status" value="1"/>
</dbReference>
<dbReference type="InterPro" id="IPR036115">
    <property type="entry name" value="GCM_dom_sf"/>
</dbReference>
<dbReference type="GO" id="GO:0042063">
    <property type="term" value="P:gliogenesis"/>
    <property type="evidence" value="ECO:0007669"/>
    <property type="project" value="TreeGrafter"/>
</dbReference>
<dbReference type="AlphaFoldDB" id="A0A1I8GP91"/>
<feature type="compositionally biased region" description="Low complexity" evidence="6">
    <location>
        <begin position="382"/>
        <end position="397"/>
    </location>
</feature>
<protein>
    <submittedName>
        <fullName evidence="9">GCM domain-containing protein</fullName>
    </submittedName>
</protein>
<sequence length="429" mass="47442">AVRKADCRFRRINTTVSWRWRHNRRRATTVGATTGRRNASTTTAPKAPYLAFWGGGGRTFDSCRTQCQSMGYADLVSYDNRMAAPPCLTNFSVYLIGARYNTSDSKYQWGQRRGQPDPQPVRLGSAANTSVHCVTVDRTPPYSMRSVDCATPVEAVICELVETVASAPEGLSGPSSHAETCGNCPLPSQALSPLVTPAPWQPQVPDSFQLWPDGACRYAYGGRQDEAKRHTSAGRCGTPTITIILKKSCLGVLVCSRGCLAPSGNPLALRPAICDKARRKQCGKPCPNAKCDGTLVLQACRGHSGYPVTHFWRHLNGCVYFQAKGAHDHPAPDLKPAEDIRRRMRLLKKSGVPAVVQRREQVQHQFAQQQQPIVKKAKKPQRQQQQPQHQQVQRQQQLIVKNAPMATARPPTTSMAGLRRHDRCSWDDL</sequence>
<dbReference type="PANTHER" id="PTHR12414:SF8">
    <property type="entry name" value="TRANSCRIPTION FACTOR GLIAL CELLS MISSING-RELATED"/>
    <property type="match status" value="1"/>
</dbReference>
<evidence type="ECO:0000313" key="9">
    <source>
        <dbReference type="WBParaSite" id="maker-uti_cns_0002667-snap-gene-0.2-mRNA-1"/>
    </source>
</evidence>
<proteinExistence type="predicted"/>
<evidence type="ECO:0000256" key="1">
    <source>
        <dbReference type="ARBA" id="ARBA00022473"/>
    </source>
</evidence>
<dbReference type="CDD" id="cd00037">
    <property type="entry name" value="CLECT"/>
    <property type="match status" value="1"/>
</dbReference>
<evidence type="ECO:0000256" key="3">
    <source>
        <dbReference type="ARBA" id="ARBA00023125"/>
    </source>
</evidence>
<dbReference type="InterPro" id="IPR039791">
    <property type="entry name" value="GCM"/>
</dbReference>
<feature type="region of interest" description="Disordered" evidence="6">
    <location>
        <begin position="366"/>
        <end position="429"/>
    </location>
</feature>
<evidence type="ECO:0000256" key="6">
    <source>
        <dbReference type="SAM" id="MobiDB-lite"/>
    </source>
</evidence>
<keyword evidence="1" id="KW-0217">Developmental protein</keyword>
<evidence type="ECO:0000313" key="8">
    <source>
        <dbReference type="Proteomes" id="UP000095280"/>
    </source>
</evidence>
<dbReference type="PROSITE" id="PS50807">
    <property type="entry name" value="GCM"/>
    <property type="match status" value="1"/>
</dbReference>
<dbReference type="GO" id="GO:0000978">
    <property type="term" value="F:RNA polymerase II cis-regulatory region sequence-specific DNA binding"/>
    <property type="evidence" value="ECO:0007669"/>
    <property type="project" value="TreeGrafter"/>
</dbReference>
<keyword evidence="5" id="KW-0539">Nucleus</keyword>
<dbReference type="Gene3D" id="2.20.25.670">
    <property type="entry name" value="GCM domain, large subdomain"/>
    <property type="match status" value="1"/>
</dbReference>
<dbReference type="PANTHER" id="PTHR12414">
    <property type="entry name" value="GLIAL CELLS MISSING RELATED/GLIDE"/>
    <property type="match status" value="1"/>
</dbReference>
<accession>A0A1I8GP91</accession>
<keyword evidence="2" id="KW-0805">Transcription regulation</keyword>
<dbReference type="GO" id="GO:0001228">
    <property type="term" value="F:DNA-binding transcription activator activity, RNA polymerase II-specific"/>
    <property type="evidence" value="ECO:0007669"/>
    <property type="project" value="InterPro"/>
</dbReference>
<dbReference type="InterPro" id="IPR043020">
    <property type="entry name" value="GCM_large"/>
</dbReference>
<reference evidence="9" key="1">
    <citation type="submission" date="2016-11" db="UniProtKB">
        <authorList>
            <consortium name="WormBaseParasite"/>
        </authorList>
    </citation>
    <scope>IDENTIFICATION</scope>
</reference>
<feature type="domain" description="GCM" evidence="7">
    <location>
        <begin position="189"/>
        <end position="344"/>
    </location>
</feature>
<dbReference type="WBParaSite" id="maker-uti_cns_0002667-snap-gene-0.2-mRNA-1">
    <property type="protein sequence ID" value="maker-uti_cns_0002667-snap-gene-0.2-mRNA-1"/>
    <property type="gene ID" value="maker-uti_cns_0002667-snap-gene-0.2"/>
</dbReference>
<dbReference type="SUPFAM" id="SSF90073">
    <property type="entry name" value="GCM domain"/>
    <property type="match status" value="1"/>
</dbReference>
<organism evidence="8 9">
    <name type="scientific">Macrostomum lignano</name>
    <dbReference type="NCBI Taxonomy" id="282301"/>
    <lineage>
        <taxon>Eukaryota</taxon>
        <taxon>Metazoa</taxon>
        <taxon>Spiralia</taxon>
        <taxon>Lophotrochozoa</taxon>
        <taxon>Platyhelminthes</taxon>
        <taxon>Rhabditophora</taxon>
        <taxon>Macrostomorpha</taxon>
        <taxon>Macrostomida</taxon>
        <taxon>Macrostomidae</taxon>
        <taxon>Macrostomum</taxon>
    </lineage>
</organism>
<dbReference type="GO" id="GO:0005634">
    <property type="term" value="C:nucleus"/>
    <property type="evidence" value="ECO:0007669"/>
    <property type="project" value="TreeGrafter"/>
</dbReference>
<evidence type="ECO:0000256" key="2">
    <source>
        <dbReference type="ARBA" id="ARBA00023015"/>
    </source>
</evidence>